<dbReference type="AlphaFoldDB" id="A0AAE0Y0W0"/>
<evidence type="ECO:0000313" key="2">
    <source>
        <dbReference type="EMBL" id="KAK3727732.1"/>
    </source>
</evidence>
<dbReference type="EMBL" id="JAWDGP010007236">
    <property type="protein sequence ID" value="KAK3727732.1"/>
    <property type="molecule type" value="Genomic_DNA"/>
</dbReference>
<sequence>MRPCEVETPFIEAPVAVHGKREISGANQTDVAMGQGGSGKIRPSTPQTLWGGVSRSLQDVPREYHGGRSNPTASGAPHSTTPFEKTKHKN</sequence>
<proteinExistence type="predicted"/>
<feature type="region of interest" description="Disordered" evidence="1">
    <location>
        <begin position="23"/>
        <end position="90"/>
    </location>
</feature>
<dbReference type="Proteomes" id="UP001283361">
    <property type="component" value="Unassembled WGS sequence"/>
</dbReference>
<evidence type="ECO:0000256" key="1">
    <source>
        <dbReference type="SAM" id="MobiDB-lite"/>
    </source>
</evidence>
<protein>
    <submittedName>
        <fullName evidence="2">Uncharacterized protein</fullName>
    </submittedName>
</protein>
<comment type="caution">
    <text evidence="2">The sequence shown here is derived from an EMBL/GenBank/DDBJ whole genome shotgun (WGS) entry which is preliminary data.</text>
</comment>
<organism evidence="2 3">
    <name type="scientific">Elysia crispata</name>
    <name type="common">lettuce slug</name>
    <dbReference type="NCBI Taxonomy" id="231223"/>
    <lineage>
        <taxon>Eukaryota</taxon>
        <taxon>Metazoa</taxon>
        <taxon>Spiralia</taxon>
        <taxon>Lophotrochozoa</taxon>
        <taxon>Mollusca</taxon>
        <taxon>Gastropoda</taxon>
        <taxon>Heterobranchia</taxon>
        <taxon>Euthyneura</taxon>
        <taxon>Panpulmonata</taxon>
        <taxon>Sacoglossa</taxon>
        <taxon>Placobranchoidea</taxon>
        <taxon>Plakobranchidae</taxon>
        <taxon>Elysia</taxon>
    </lineage>
</organism>
<name>A0AAE0Y0W0_9GAST</name>
<evidence type="ECO:0000313" key="3">
    <source>
        <dbReference type="Proteomes" id="UP001283361"/>
    </source>
</evidence>
<accession>A0AAE0Y0W0</accession>
<feature type="compositionally biased region" description="Polar residues" evidence="1">
    <location>
        <begin position="69"/>
        <end position="83"/>
    </location>
</feature>
<keyword evidence="3" id="KW-1185">Reference proteome</keyword>
<reference evidence="2" key="1">
    <citation type="journal article" date="2023" name="G3 (Bethesda)">
        <title>A reference genome for the long-term kleptoplast-retaining sea slug Elysia crispata morphotype clarki.</title>
        <authorList>
            <person name="Eastman K.E."/>
            <person name="Pendleton A.L."/>
            <person name="Shaikh M.A."/>
            <person name="Suttiyut T."/>
            <person name="Ogas R."/>
            <person name="Tomko P."/>
            <person name="Gavelis G."/>
            <person name="Widhalm J.R."/>
            <person name="Wisecaver J.H."/>
        </authorList>
    </citation>
    <scope>NUCLEOTIDE SEQUENCE</scope>
    <source>
        <strain evidence="2">ECLA1</strain>
    </source>
</reference>
<gene>
    <name evidence="2" type="ORF">RRG08_032688</name>
</gene>